<dbReference type="Pfam" id="PF23032">
    <property type="entry name" value="GBD_ELAPOR1-like_3rd"/>
    <property type="match status" value="1"/>
</dbReference>
<dbReference type="InterPro" id="IPR009011">
    <property type="entry name" value="Man6P_isomerase_rcpt-bd_dom_sf"/>
</dbReference>
<evidence type="ECO:0000256" key="12">
    <source>
        <dbReference type="ARBA" id="ARBA00023006"/>
    </source>
</evidence>
<proteinExistence type="inferred from homology"/>
<dbReference type="GO" id="GO:0031966">
    <property type="term" value="C:mitochondrial membrane"/>
    <property type="evidence" value="ECO:0007669"/>
    <property type="project" value="UniProtKB-SubCell"/>
</dbReference>
<evidence type="ECO:0000256" key="15">
    <source>
        <dbReference type="ARBA" id="ARBA00023136"/>
    </source>
</evidence>
<dbReference type="InterPro" id="IPR056609">
    <property type="entry name" value="Elapor1-like_3rd"/>
</dbReference>
<name>A0A7S4J856_GUITH</name>
<dbReference type="GO" id="GO:0006914">
    <property type="term" value="P:autophagy"/>
    <property type="evidence" value="ECO:0007669"/>
    <property type="project" value="UniProtKB-KW"/>
</dbReference>
<dbReference type="Gene3D" id="2.20.70.10">
    <property type="match status" value="1"/>
</dbReference>
<dbReference type="PROSITE" id="PS50020">
    <property type="entry name" value="WW_DOMAIN_2"/>
    <property type="match status" value="1"/>
</dbReference>
<keyword evidence="14" id="KW-0496">Mitochondrion</keyword>
<dbReference type="GO" id="GO:0030659">
    <property type="term" value="C:cytoplasmic vesicle membrane"/>
    <property type="evidence" value="ECO:0007669"/>
    <property type="project" value="UniProtKB-SubCell"/>
</dbReference>
<dbReference type="InterPro" id="IPR018939">
    <property type="entry name" value="Autophagy-rel_prot_27"/>
</dbReference>
<accession>A0A7S4J856</accession>
<evidence type="ECO:0000256" key="4">
    <source>
        <dbReference type="ARBA" id="ARBA00004394"/>
    </source>
</evidence>
<feature type="transmembrane region" description="Helical" evidence="19">
    <location>
        <begin position="969"/>
        <end position="992"/>
    </location>
</feature>
<dbReference type="PANTHER" id="PTHR22727:SF15">
    <property type="entry name" value="MRH DOMAIN-CONTAINING PROTEIN"/>
    <property type="match status" value="1"/>
</dbReference>
<keyword evidence="13" id="KW-0333">Golgi apparatus</keyword>
<evidence type="ECO:0000259" key="21">
    <source>
        <dbReference type="PROSITE" id="PS51914"/>
    </source>
</evidence>
<dbReference type="SUPFAM" id="SSF50911">
    <property type="entry name" value="Mannose 6-phosphate receptor domain"/>
    <property type="match status" value="1"/>
</dbReference>
<feature type="domain" description="WW" evidence="20">
    <location>
        <begin position="92"/>
        <end position="126"/>
    </location>
</feature>
<organism evidence="22">
    <name type="scientific">Guillardia theta</name>
    <name type="common">Cryptophyte</name>
    <name type="synonym">Cryptomonas phi</name>
    <dbReference type="NCBI Taxonomy" id="55529"/>
    <lineage>
        <taxon>Eukaryota</taxon>
        <taxon>Cryptophyceae</taxon>
        <taxon>Pyrenomonadales</taxon>
        <taxon>Geminigeraceae</taxon>
        <taxon>Guillardia</taxon>
    </lineage>
</organism>
<dbReference type="PANTHER" id="PTHR22727">
    <property type="entry name" value="PROTEIN CBG13728"/>
    <property type="match status" value="1"/>
</dbReference>
<dbReference type="InterPro" id="IPR036020">
    <property type="entry name" value="WW_dom_sf"/>
</dbReference>
<dbReference type="GO" id="GO:0000139">
    <property type="term" value="C:Golgi membrane"/>
    <property type="evidence" value="ECO:0007669"/>
    <property type="project" value="UniProtKB-SubCell"/>
</dbReference>
<feature type="domain" description="MRH" evidence="21">
    <location>
        <begin position="755"/>
        <end position="914"/>
    </location>
</feature>
<dbReference type="Pfam" id="PF09451">
    <property type="entry name" value="ATG27"/>
    <property type="match status" value="1"/>
</dbReference>
<evidence type="ECO:0000256" key="6">
    <source>
        <dbReference type="ARBA" id="ARBA00007627"/>
    </source>
</evidence>
<evidence type="ECO:0000256" key="11">
    <source>
        <dbReference type="ARBA" id="ARBA00022989"/>
    </source>
</evidence>
<keyword evidence="9 19" id="KW-0812">Transmembrane</keyword>
<dbReference type="Pfam" id="PF07699">
    <property type="entry name" value="Ephrin_rec_like"/>
    <property type="match status" value="1"/>
</dbReference>
<dbReference type="SMART" id="SM00456">
    <property type="entry name" value="WW"/>
    <property type="match status" value="1"/>
</dbReference>
<evidence type="ECO:0000313" key="22">
    <source>
        <dbReference type="EMBL" id="CAE2255329.1"/>
    </source>
</evidence>
<dbReference type="InterPro" id="IPR039181">
    <property type="entry name" value="Elapor1/2"/>
</dbReference>
<dbReference type="GO" id="GO:0005886">
    <property type="term" value="C:plasma membrane"/>
    <property type="evidence" value="ECO:0007669"/>
    <property type="project" value="UniProtKB-SubCell"/>
</dbReference>
<evidence type="ECO:0000256" key="5">
    <source>
        <dbReference type="ARBA" id="ARBA00005363"/>
    </source>
</evidence>
<dbReference type="InterPro" id="IPR001202">
    <property type="entry name" value="WW_dom"/>
</dbReference>
<evidence type="ECO:0000256" key="16">
    <source>
        <dbReference type="ARBA" id="ARBA00023157"/>
    </source>
</evidence>
<evidence type="ECO:0000256" key="3">
    <source>
        <dbReference type="ARBA" id="ARBA00004358"/>
    </source>
</evidence>
<keyword evidence="16" id="KW-1015">Disulfide bond</keyword>
<keyword evidence="15 19" id="KW-0472">Membrane</keyword>
<keyword evidence="8" id="KW-1003">Cell membrane</keyword>
<comment type="similarity">
    <text evidence="5">Belongs to the ATG27 family.</text>
</comment>
<dbReference type="InterPro" id="IPR044865">
    <property type="entry name" value="MRH_dom"/>
</dbReference>
<evidence type="ECO:0000256" key="9">
    <source>
        <dbReference type="ARBA" id="ARBA00022692"/>
    </source>
</evidence>
<evidence type="ECO:0000256" key="8">
    <source>
        <dbReference type="ARBA" id="ARBA00022475"/>
    </source>
</evidence>
<keyword evidence="18" id="KW-0968">Cytoplasmic vesicle</keyword>
<comment type="subcellular location">
    <subcellularLocation>
        <location evidence="1">Cell membrane</location>
        <topology evidence="1">Single-pass type I membrane protein</topology>
    </subcellularLocation>
    <subcellularLocation>
        <location evidence="3">Cytoplasmic vesicle membrane</location>
        <topology evidence="3">Single-pass type I membrane protein</topology>
    </subcellularLocation>
    <subcellularLocation>
        <location evidence="4">Golgi apparatus membrane</location>
    </subcellularLocation>
    <subcellularLocation>
        <location evidence="2">Mitochondrion membrane</location>
        <topology evidence="2">Single-pass membrane protein</topology>
    </subcellularLocation>
</comment>
<evidence type="ECO:0000256" key="10">
    <source>
        <dbReference type="ARBA" id="ARBA00022729"/>
    </source>
</evidence>
<keyword evidence="12" id="KW-0072">Autophagy</keyword>
<evidence type="ECO:0000256" key="2">
    <source>
        <dbReference type="ARBA" id="ARBA00004304"/>
    </source>
</evidence>
<comment type="similarity">
    <text evidence="6">Belongs to the ELAPOR family.</text>
</comment>
<evidence type="ECO:0000256" key="1">
    <source>
        <dbReference type="ARBA" id="ARBA00004251"/>
    </source>
</evidence>
<dbReference type="PROSITE" id="PS51914">
    <property type="entry name" value="MRH"/>
    <property type="match status" value="1"/>
</dbReference>
<dbReference type="Gene3D" id="2.10.50.10">
    <property type="entry name" value="Tumor Necrosis Factor Receptor, subunit A, domain 2"/>
    <property type="match status" value="2"/>
</dbReference>
<dbReference type="SUPFAM" id="SSF51045">
    <property type="entry name" value="WW domain"/>
    <property type="match status" value="1"/>
</dbReference>
<dbReference type="InterPro" id="IPR011641">
    <property type="entry name" value="Tyr-kin_ephrin_A/B_rcpt-like"/>
</dbReference>
<protein>
    <recommendedName>
        <fullName evidence="7">Autophagy-related protein 27</fullName>
    </recommendedName>
</protein>
<keyword evidence="11 19" id="KW-1133">Transmembrane helix</keyword>
<evidence type="ECO:0000259" key="20">
    <source>
        <dbReference type="PROSITE" id="PS50020"/>
    </source>
</evidence>
<keyword evidence="10" id="KW-0732">Signal</keyword>
<sequence length="1026" mass="112630">MQEALASGGREDMSARPWPARSSSLLLAAFLAAQVSMFPAHAHPMRERLGTGKVNASKLHFPLRNPKLSRKSRANKNPTHWGLLADAGAVNPGLPQGWTEMKDPITHQSYYYNADNSVATWTIPQPDMISTIKECKDNDIHTSYTSCDESTSTRSLTYFYSALCKKGKALPPTVVNLPCNITCNAGQYLPLGKPTCSPCEPGTYSIGGGEKYMNWESFPPGFSTSCKFQLEADNDQTCNGWVLNGTYIHSGELRGKRLVDSTLTMKVELIRSGSVTFEYKVDAERRWDGLYFAVDGETVMQMDSYEFKYTQFTWPLAAGLHTLQWVYHKDVAYEMGEDRARIRSVQVIGMQYNTETCSVCPKGHYSPPGSAECLKCPVNTYADKSGTASCLPCNPVGGHDSAKYSLPGAVQCKPAKPCVETDILVTYSECNNGKRTKHESYVEPKICSGGVQPKPDKEVECSPCDRGEYRQGAVCNYCPAGKYNPNPTRSGIDVCKSCPKGFVALKLRYYDQQFTPAMFKRYLERGEMQTGCANGFCAQNGWRALGSSLDTGVGNGDVADIWLSVRVVLETTGQVFFNYSTRVRNSENRLQFFVDDDRIWGVETQQLYAYEDSGYESTATSGFESRFTFAADVPPGSHVLTWVFHKEREYSWMEGDANSQAAKEDRAVIDSIVVTGVQDGGAIECVACPPGFVSDEQASICAPCPPGQFAAGGGSSCAPCTAGTFTATPGSSSCRLCGHGTFSHIGAASCDVSPTNCRYTVDDETIYDLGELARVGKPMWGPVVDSNNSMNYYINICSQSHANGTCAGRGGDAARSFACQESTLFDDFNDNAFAVSLGDTMAFYTLPQRPRNGLMVSIQGGEKCWNGGTRSLNITMYCDPEAGPGFPSLIPGMPVEQKKCGYALQWRSQYACPLCTNEDMRTLPGECSVTGKRPVHMVWKEPKVCHGGLDLPEVIYEDCQAVLLDKSKVTMIIVSGVSVFGILLTGLIYLYFRNRKIYREYSVLKEQNEAEIELDRMAGFSLDEDH</sequence>
<dbReference type="SMART" id="SM01411">
    <property type="entry name" value="Ephrin_rec_like"/>
    <property type="match status" value="3"/>
</dbReference>
<dbReference type="EMBL" id="HBKN01004372">
    <property type="protein sequence ID" value="CAE2255329.1"/>
    <property type="molecule type" value="Transcribed_RNA"/>
</dbReference>
<evidence type="ECO:0000256" key="14">
    <source>
        <dbReference type="ARBA" id="ARBA00023128"/>
    </source>
</evidence>
<evidence type="ECO:0000256" key="17">
    <source>
        <dbReference type="ARBA" id="ARBA00023180"/>
    </source>
</evidence>
<evidence type="ECO:0000256" key="19">
    <source>
        <dbReference type="SAM" id="Phobius"/>
    </source>
</evidence>
<evidence type="ECO:0000256" key="18">
    <source>
        <dbReference type="ARBA" id="ARBA00023329"/>
    </source>
</evidence>
<dbReference type="Gene3D" id="2.70.130.10">
    <property type="entry name" value="Mannose-6-phosphate receptor binding domain"/>
    <property type="match status" value="1"/>
</dbReference>
<dbReference type="AlphaFoldDB" id="A0A7S4J856"/>
<evidence type="ECO:0000256" key="13">
    <source>
        <dbReference type="ARBA" id="ARBA00023034"/>
    </source>
</evidence>
<evidence type="ECO:0000256" key="7">
    <source>
        <dbReference type="ARBA" id="ARBA00013776"/>
    </source>
</evidence>
<gene>
    <name evidence="22" type="ORF">GTHE00462_LOCUS3655</name>
</gene>
<keyword evidence="17" id="KW-0325">Glycoprotein</keyword>
<reference evidence="22" key="1">
    <citation type="submission" date="2021-01" db="EMBL/GenBank/DDBJ databases">
        <authorList>
            <person name="Corre E."/>
            <person name="Pelletier E."/>
            <person name="Niang G."/>
            <person name="Scheremetjew M."/>
            <person name="Finn R."/>
            <person name="Kale V."/>
            <person name="Holt S."/>
            <person name="Cochrane G."/>
            <person name="Meng A."/>
            <person name="Brown T."/>
            <person name="Cohen L."/>
        </authorList>
    </citation>
    <scope>NUCLEOTIDE SEQUENCE</scope>
    <source>
        <strain evidence="22">CCMP 2712</strain>
    </source>
</reference>